<evidence type="ECO:0000256" key="1">
    <source>
        <dbReference type="SAM" id="MobiDB-lite"/>
    </source>
</evidence>
<gene>
    <name evidence="3" type="ORF">BEK98_37040</name>
</gene>
<feature type="signal peptide" evidence="2">
    <location>
        <begin position="1"/>
        <end position="26"/>
    </location>
</feature>
<evidence type="ECO:0000256" key="2">
    <source>
        <dbReference type="SAM" id="SignalP"/>
    </source>
</evidence>
<sequence length="163" mass="16693">MSTRGWATVGAAALLLAAANSAPTVAADVARARLATVNCAGSINVNIHPLNGAVDGRSGGNFRCATPDESFAAELTMSGSVTSSGDLFFTTRTTDALRRTDTGQTFQFTIDRRFDRDTTAASGNATEGGSGSQAQDSGTGTFGTGTGLVTFLITNNYVLDINV</sequence>
<keyword evidence="4" id="KW-1185">Reference proteome</keyword>
<comment type="caution">
    <text evidence="3">The sequence shown here is derived from an EMBL/GenBank/DDBJ whole genome shotgun (WGS) entry which is preliminary data.</text>
</comment>
<accession>A0A233S218</accession>
<dbReference type="AlphaFoldDB" id="A0A233S218"/>
<evidence type="ECO:0008006" key="5">
    <source>
        <dbReference type="Google" id="ProtNLM"/>
    </source>
</evidence>
<evidence type="ECO:0000313" key="3">
    <source>
        <dbReference type="EMBL" id="OXY89629.1"/>
    </source>
</evidence>
<proteinExistence type="predicted"/>
<evidence type="ECO:0000313" key="4">
    <source>
        <dbReference type="Proteomes" id="UP000215483"/>
    </source>
</evidence>
<keyword evidence="2" id="KW-0732">Signal</keyword>
<dbReference type="Proteomes" id="UP000215483">
    <property type="component" value="Unassembled WGS sequence"/>
</dbReference>
<name>A0A233S218_STRDA</name>
<feature type="region of interest" description="Disordered" evidence="1">
    <location>
        <begin position="117"/>
        <end position="139"/>
    </location>
</feature>
<organism evidence="3 4">
    <name type="scientific">Streptomyces diastatochromogenes</name>
    <dbReference type="NCBI Taxonomy" id="42236"/>
    <lineage>
        <taxon>Bacteria</taxon>
        <taxon>Bacillati</taxon>
        <taxon>Actinomycetota</taxon>
        <taxon>Actinomycetes</taxon>
        <taxon>Kitasatosporales</taxon>
        <taxon>Streptomycetaceae</taxon>
        <taxon>Streptomyces</taxon>
    </lineage>
</organism>
<dbReference type="EMBL" id="MCGQ01000042">
    <property type="protein sequence ID" value="OXY89629.1"/>
    <property type="molecule type" value="Genomic_DNA"/>
</dbReference>
<feature type="chain" id="PRO_5039507638" description="Spore coat protein U domain-containing protein" evidence="2">
    <location>
        <begin position="27"/>
        <end position="163"/>
    </location>
</feature>
<reference evidence="3 4" key="1">
    <citation type="submission" date="2016-07" db="EMBL/GenBank/DDBJ databases">
        <title>Draft genome of Streptomyces diastatochromogenes.</title>
        <authorList>
            <person name="Podduturi R."/>
            <person name="Lukassen M.B."/>
            <person name="Clausen N."/>
            <person name="Nielsen J.L."/>
            <person name="Jorgensen N.O."/>
        </authorList>
    </citation>
    <scope>NUCLEOTIDE SEQUENCE [LARGE SCALE GENOMIC DNA]</scope>
    <source>
        <strain evidence="3 4">DSM 40608</strain>
    </source>
</reference>
<protein>
    <recommendedName>
        <fullName evidence="5">Spore coat protein U domain-containing protein</fullName>
    </recommendedName>
</protein>